<dbReference type="InterPro" id="IPR022500">
    <property type="entry name" value="PRTRC_ThiF"/>
</dbReference>
<dbReference type="OrthoDB" id="5298642at2"/>
<dbReference type="Gene3D" id="3.40.50.720">
    <property type="entry name" value="NAD(P)-binding Rossmann-like Domain"/>
    <property type="match status" value="1"/>
</dbReference>
<dbReference type="CDD" id="cd01483">
    <property type="entry name" value="E1_enzyme_family"/>
    <property type="match status" value="1"/>
</dbReference>
<gene>
    <name evidence="2" type="ORF">EPL05_19520</name>
</gene>
<dbReference type="Pfam" id="PF00899">
    <property type="entry name" value="ThiF"/>
    <property type="match status" value="1"/>
</dbReference>
<evidence type="ECO:0000313" key="2">
    <source>
        <dbReference type="EMBL" id="RWY48334.1"/>
    </source>
</evidence>
<dbReference type="InterPro" id="IPR000594">
    <property type="entry name" value="ThiF_NAD_FAD-bd"/>
</dbReference>
<dbReference type="RefSeq" id="WP_128535681.1">
    <property type="nucleotide sequence ID" value="NZ_SBIW01000011.1"/>
</dbReference>
<dbReference type="InterPro" id="IPR035985">
    <property type="entry name" value="Ubiquitin-activating_enz"/>
</dbReference>
<comment type="caution">
    <text evidence="2">The sequence shown here is derived from an EMBL/GenBank/DDBJ whole genome shotgun (WGS) entry which is preliminary data.</text>
</comment>
<organism evidence="2 3">
    <name type="scientific">Mucilaginibacter gilvus</name>
    <dbReference type="NCBI Taxonomy" id="2305909"/>
    <lineage>
        <taxon>Bacteria</taxon>
        <taxon>Pseudomonadati</taxon>
        <taxon>Bacteroidota</taxon>
        <taxon>Sphingobacteriia</taxon>
        <taxon>Sphingobacteriales</taxon>
        <taxon>Sphingobacteriaceae</taxon>
        <taxon>Mucilaginibacter</taxon>
    </lineage>
</organism>
<evidence type="ECO:0000259" key="1">
    <source>
        <dbReference type="Pfam" id="PF00899"/>
    </source>
</evidence>
<reference evidence="2 3" key="1">
    <citation type="submission" date="2019-01" db="EMBL/GenBank/DDBJ databases">
        <title>Mucilaginibacter antarcticum sp. nov., isolated from antarctic soil.</title>
        <authorList>
            <person name="Yan Y.-Q."/>
            <person name="Du Z.-J."/>
        </authorList>
    </citation>
    <scope>NUCLEOTIDE SEQUENCE [LARGE SCALE GENOMIC DNA]</scope>
    <source>
        <strain evidence="2 3">F01003</strain>
    </source>
</reference>
<dbReference type="GO" id="GO:0008641">
    <property type="term" value="F:ubiquitin-like modifier activating enzyme activity"/>
    <property type="evidence" value="ECO:0007669"/>
    <property type="project" value="InterPro"/>
</dbReference>
<keyword evidence="3" id="KW-1185">Reference proteome</keyword>
<dbReference type="NCBIfam" id="TIGR03736">
    <property type="entry name" value="PRTRC_ThiF"/>
    <property type="match status" value="1"/>
</dbReference>
<protein>
    <submittedName>
        <fullName evidence="2">PRTRC system ThiF family protein</fullName>
    </submittedName>
</protein>
<dbReference type="SUPFAM" id="SSF69572">
    <property type="entry name" value="Activating enzymes of the ubiquitin-like proteins"/>
    <property type="match status" value="1"/>
</dbReference>
<proteinExistence type="predicted"/>
<dbReference type="Proteomes" id="UP000286701">
    <property type="component" value="Unassembled WGS sequence"/>
</dbReference>
<feature type="domain" description="THIF-type NAD/FAD binding fold" evidence="1">
    <location>
        <begin position="22"/>
        <end position="139"/>
    </location>
</feature>
<name>A0A3S3YQW3_9SPHI</name>
<evidence type="ECO:0000313" key="3">
    <source>
        <dbReference type="Proteomes" id="UP000286701"/>
    </source>
</evidence>
<accession>A0A3S3YQW3</accession>
<sequence length="268" mass="29870">MNILTAIHITDNYLINPTNPITVNLIGAGGTGSNMVMALAKMNHALTALGHPGLQVYLYDNDRVSEANQGRQLFADSELGMFKSVALINRINRFFGTNWKAVTELFHQTALRTFPNNGKANLYISCVDKVAARMDIAEILKGFSGDSRYERNKPLYWMDCGNRKDTGQVILSTIEAVKQPESEQYQTVAKLPMVTDEFKGLLETSELDDDTPSCSVAEALTKQDLFINSTLANLGASLLWSLFREGMLYNRGFFLNLKEFRTQPLKVG</sequence>
<dbReference type="EMBL" id="SBIW01000011">
    <property type="protein sequence ID" value="RWY48334.1"/>
    <property type="molecule type" value="Genomic_DNA"/>
</dbReference>
<dbReference type="AlphaFoldDB" id="A0A3S3YQW3"/>